<dbReference type="InterPro" id="IPR036397">
    <property type="entry name" value="RNaseH_sf"/>
</dbReference>
<protein>
    <recommendedName>
        <fullName evidence="3">Tc1-like transposase DDE domain-containing protein</fullName>
    </recommendedName>
</protein>
<evidence type="ECO:0008006" key="3">
    <source>
        <dbReference type="Google" id="ProtNLM"/>
    </source>
</evidence>
<evidence type="ECO:0000313" key="1">
    <source>
        <dbReference type="EMBL" id="KAJ4440487.1"/>
    </source>
</evidence>
<gene>
    <name evidence="1" type="ORF">ANN_08628</name>
</gene>
<dbReference type="Proteomes" id="UP001148838">
    <property type="component" value="Unassembled WGS sequence"/>
</dbReference>
<dbReference type="PANTHER" id="PTHR33939">
    <property type="entry name" value="PROTEIN CBG22215"/>
    <property type="match status" value="1"/>
</dbReference>
<accession>A0ABQ8T1Z1</accession>
<dbReference type="EMBL" id="JAJSOF020000017">
    <property type="protein sequence ID" value="KAJ4440487.1"/>
    <property type="molecule type" value="Genomic_DNA"/>
</dbReference>
<comment type="caution">
    <text evidence="1">The sequence shown here is derived from an EMBL/GenBank/DDBJ whole genome shotgun (WGS) entry which is preliminary data.</text>
</comment>
<sequence>MYLDETCFNTHDVVKKGWNDGTCNYILKTPPSRGKHVMVLHMRGSEGWLENCLYLSVKNIEDCKADSHDEMTAQVFENWFKNHLLENPPWDRKCLIVTDNASNHSWQLIRFPTKNSNVKDIINFMRNNIIVPNPIPINVVILQEIKSANISKKYAVEELAGSYGHEVLQLPPYNCILNSLEMI</sequence>
<reference evidence="1 2" key="1">
    <citation type="journal article" date="2022" name="Allergy">
        <title>Genome assembly and annotation of Periplaneta americana reveal a comprehensive cockroach allergen profile.</title>
        <authorList>
            <person name="Wang L."/>
            <person name="Xiong Q."/>
            <person name="Saelim N."/>
            <person name="Wang L."/>
            <person name="Nong W."/>
            <person name="Wan A.T."/>
            <person name="Shi M."/>
            <person name="Liu X."/>
            <person name="Cao Q."/>
            <person name="Hui J.H.L."/>
            <person name="Sookrung N."/>
            <person name="Leung T.F."/>
            <person name="Tungtrongchitr A."/>
            <person name="Tsui S.K.W."/>
        </authorList>
    </citation>
    <scope>NUCLEOTIDE SEQUENCE [LARGE SCALE GENOMIC DNA]</scope>
    <source>
        <strain evidence="1">PWHHKU_190912</strain>
    </source>
</reference>
<name>A0ABQ8T1Z1_PERAM</name>
<organism evidence="1 2">
    <name type="scientific">Periplaneta americana</name>
    <name type="common">American cockroach</name>
    <name type="synonym">Blatta americana</name>
    <dbReference type="NCBI Taxonomy" id="6978"/>
    <lineage>
        <taxon>Eukaryota</taxon>
        <taxon>Metazoa</taxon>
        <taxon>Ecdysozoa</taxon>
        <taxon>Arthropoda</taxon>
        <taxon>Hexapoda</taxon>
        <taxon>Insecta</taxon>
        <taxon>Pterygota</taxon>
        <taxon>Neoptera</taxon>
        <taxon>Polyneoptera</taxon>
        <taxon>Dictyoptera</taxon>
        <taxon>Blattodea</taxon>
        <taxon>Blattoidea</taxon>
        <taxon>Blattidae</taxon>
        <taxon>Blattinae</taxon>
        <taxon>Periplaneta</taxon>
    </lineage>
</organism>
<evidence type="ECO:0000313" key="2">
    <source>
        <dbReference type="Proteomes" id="UP001148838"/>
    </source>
</evidence>
<dbReference type="PANTHER" id="PTHR33939:SF1">
    <property type="entry name" value="DUF4371 DOMAIN-CONTAINING PROTEIN"/>
    <property type="match status" value="1"/>
</dbReference>
<proteinExistence type="predicted"/>
<dbReference type="Gene3D" id="3.30.420.10">
    <property type="entry name" value="Ribonuclease H-like superfamily/Ribonuclease H"/>
    <property type="match status" value="1"/>
</dbReference>
<keyword evidence="2" id="KW-1185">Reference proteome</keyword>